<comment type="caution">
    <text evidence="1">The sequence shown here is derived from an EMBL/GenBank/DDBJ whole genome shotgun (WGS) entry which is preliminary data.</text>
</comment>
<name>A0A1L7T4I4_FUSMA</name>
<keyword evidence="2" id="KW-1185">Reference proteome</keyword>
<protein>
    <submittedName>
        <fullName evidence="1">Uncharacterized protein</fullName>
    </submittedName>
</protein>
<accession>A0A1L7T4I4</accession>
<dbReference type="EMBL" id="FCQH01000004">
    <property type="protein sequence ID" value="CVK90211.1"/>
    <property type="molecule type" value="Genomic_DNA"/>
</dbReference>
<gene>
    <name evidence="1" type="ORF">FMAN_08680</name>
</gene>
<reference evidence="2" key="1">
    <citation type="journal article" date="2016" name="Genome Biol. Evol.">
        <title>Comparative 'omics' of the Fusarium fujikuroi species complex highlights differences in genetic potential and metabolite synthesis.</title>
        <authorList>
            <person name="Niehaus E.-M."/>
            <person name="Muensterkoetter M."/>
            <person name="Proctor R.H."/>
            <person name="Brown D.W."/>
            <person name="Sharon A."/>
            <person name="Idan Y."/>
            <person name="Oren-Young L."/>
            <person name="Sieber C.M."/>
            <person name="Novak O."/>
            <person name="Pencik A."/>
            <person name="Tarkowska D."/>
            <person name="Hromadova K."/>
            <person name="Freeman S."/>
            <person name="Maymon M."/>
            <person name="Elazar M."/>
            <person name="Youssef S.A."/>
            <person name="El-Shabrawy E.S.M."/>
            <person name="Shalaby A.B.A."/>
            <person name="Houterman P."/>
            <person name="Brock N.L."/>
            <person name="Burkhardt I."/>
            <person name="Tsavkelova E.A."/>
            <person name="Dickschat J.S."/>
            <person name="Galuszka P."/>
            <person name="Gueldener U."/>
            <person name="Tudzynski B."/>
        </authorList>
    </citation>
    <scope>NUCLEOTIDE SEQUENCE [LARGE SCALE GENOMIC DNA]</scope>
    <source>
        <strain evidence="2">MRC7560</strain>
    </source>
</reference>
<proteinExistence type="predicted"/>
<organism evidence="1 2">
    <name type="scientific">Fusarium mangiferae</name>
    <name type="common">Mango malformation disease fungus</name>
    <dbReference type="NCBI Taxonomy" id="192010"/>
    <lineage>
        <taxon>Eukaryota</taxon>
        <taxon>Fungi</taxon>
        <taxon>Dikarya</taxon>
        <taxon>Ascomycota</taxon>
        <taxon>Pezizomycotina</taxon>
        <taxon>Sordariomycetes</taxon>
        <taxon>Hypocreomycetidae</taxon>
        <taxon>Hypocreales</taxon>
        <taxon>Nectriaceae</taxon>
        <taxon>Fusarium</taxon>
        <taxon>Fusarium fujikuroi species complex</taxon>
    </lineage>
</organism>
<dbReference type="VEuPathDB" id="FungiDB:FMAN_08680"/>
<dbReference type="AlphaFoldDB" id="A0A1L7T4I4"/>
<sequence>MSLGAGSWLGLVTSTPKSRNQTYPFIRNTTVVEISPVSACRCGSDIGHWTALIRSTCLRSCENPVVFSRCQKLRSVPFPPVWFQSADSDRLHFVNPVCSTPCSTSQETRTQGAAV</sequence>
<evidence type="ECO:0000313" key="1">
    <source>
        <dbReference type="EMBL" id="CVK90211.1"/>
    </source>
</evidence>
<dbReference type="RefSeq" id="XP_041680200.1">
    <property type="nucleotide sequence ID" value="XM_041829437.1"/>
</dbReference>
<dbReference type="Proteomes" id="UP000184255">
    <property type="component" value="Unassembled WGS sequence"/>
</dbReference>
<evidence type="ECO:0000313" key="2">
    <source>
        <dbReference type="Proteomes" id="UP000184255"/>
    </source>
</evidence>
<dbReference type="GeneID" id="65087940"/>